<dbReference type="InterPro" id="IPR052184">
    <property type="entry name" value="SDR_enzymes"/>
</dbReference>
<dbReference type="Gene3D" id="3.40.50.720">
    <property type="entry name" value="NAD(P)-binding Rossmann-like Domain"/>
    <property type="match status" value="1"/>
</dbReference>
<dbReference type="RefSeq" id="WP_305973150.1">
    <property type="nucleotide sequence ID" value="NZ_JAPJDZ010000001.1"/>
</dbReference>
<name>A0ABT9HU49_9GAMM</name>
<dbReference type="Pfam" id="PF00106">
    <property type="entry name" value="adh_short"/>
    <property type="match status" value="1"/>
</dbReference>
<evidence type="ECO:0000313" key="2">
    <source>
        <dbReference type="Proteomes" id="UP001231109"/>
    </source>
</evidence>
<sequence>MTKSVLVIGGSGGIGSALAQHYAATASVVTVISRQKAPTQNSWHWFEDTLQSPAHSAQCVQLALEQRPEVIFICNGVLHDAAAMPEKTIRQLDTAILMQRLHANVAVPAQYLQLLFSYITKTAGVKVVVLSAKVGSITDNALGGWYSYRMSKAALNMLVKNISIEVRRLNPSAVVVSVHPGTTNTAMSEPFQTNLPPGQLQSAANTAERLAQVVAAVQPEQSGKLLNWDAKALPF</sequence>
<reference evidence="1 2" key="1">
    <citation type="submission" date="2022-11" db="EMBL/GenBank/DDBJ databases">
        <title>Viruses from the air-sea interface of a natural surface slick.</title>
        <authorList>
            <person name="Rahlff J."/>
            <person name="Holmfeldt K."/>
        </authorList>
    </citation>
    <scope>NUCLEOTIDE SEQUENCE [LARGE SCALE GENOMIC DNA]</scope>
    <source>
        <strain evidence="1 2">SMS4</strain>
    </source>
</reference>
<keyword evidence="2" id="KW-1185">Reference proteome</keyword>
<dbReference type="InterPro" id="IPR036291">
    <property type="entry name" value="NAD(P)-bd_dom_sf"/>
</dbReference>
<dbReference type="PANTHER" id="PTHR45458">
    <property type="entry name" value="SHORT-CHAIN DEHYDROGENASE/REDUCTASE SDR"/>
    <property type="match status" value="1"/>
</dbReference>
<dbReference type="PRINTS" id="PR00081">
    <property type="entry name" value="GDHRDH"/>
</dbReference>
<dbReference type="PANTHER" id="PTHR45458:SF1">
    <property type="entry name" value="SHORT CHAIN DEHYDROGENASE"/>
    <property type="match status" value="1"/>
</dbReference>
<dbReference type="Proteomes" id="UP001231109">
    <property type="component" value="Unassembled WGS sequence"/>
</dbReference>
<organism evidence="1 2">
    <name type="scientific">Rheinheimera baltica</name>
    <dbReference type="NCBI Taxonomy" id="67576"/>
    <lineage>
        <taxon>Bacteria</taxon>
        <taxon>Pseudomonadati</taxon>
        <taxon>Pseudomonadota</taxon>
        <taxon>Gammaproteobacteria</taxon>
        <taxon>Chromatiales</taxon>
        <taxon>Chromatiaceae</taxon>
        <taxon>Rheinheimera</taxon>
    </lineage>
</organism>
<gene>
    <name evidence="1" type="ORF">ORJ04_00995</name>
</gene>
<accession>A0ABT9HU49</accession>
<proteinExistence type="predicted"/>
<comment type="caution">
    <text evidence="1">The sequence shown here is derived from an EMBL/GenBank/DDBJ whole genome shotgun (WGS) entry which is preliminary data.</text>
</comment>
<dbReference type="SUPFAM" id="SSF51735">
    <property type="entry name" value="NAD(P)-binding Rossmann-fold domains"/>
    <property type="match status" value="1"/>
</dbReference>
<dbReference type="InterPro" id="IPR002347">
    <property type="entry name" value="SDR_fam"/>
</dbReference>
<protein>
    <submittedName>
        <fullName evidence="1">SDR family NAD(P)-dependent oxidoreductase</fullName>
    </submittedName>
</protein>
<evidence type="ECO:0000313" key="1">
    <source>
        <dbReference type="EMBL" id="MDP5134523.1"/>
    </source>
</evidence>
<dbReference type="EMBL" id="JAPJDZ010000001">
    <property type="protein sequence ID" value="MDP5134523.1"/>
    <property type="molecule type" value="Genomic_DNA"/>
</dbReference>